<keyword evidence="1" id="KW-0808">Transferase</keyword>
<keyword evidence="2" id="KW-1185">Reference proteome</keyword>
<dbReference type="AlphaFoldDB" id="A0A5B6VCI2"/>
<reference evidence="1" key="1">
    <citation type="submission" date="2019-08" db="EMBL/GenBank/DDBJ databases">
        <authorList>
            <person name="Liu F."/>
        </authorList>
    </citation>
    <scope>NUCLEOTIDE SEQUENCE [LARGE SCALE GENOMIC DNA]</scope>
    <source>
        <strain evidence="1">PA1801</strain>
        <tissue evidence="1">Leaf</tissue>
    </source>
</reference>
<protein>
    <submittedName>
        <fullName evidence="1">RNA-directed DNA polymerase-like protein</fullName>
    </submittedName>
</protein>
<dbReference type="GO" id="GO:0003964">
    <property type="term" value="F:RNA-directed DNA polymerase activity"/>
    <property type="evidence" value="ECO:0007669"/>
    <property type="project" value="UniProtKB-KW"/>
</dbReference>
<evidence type="ECO:0000313" key="2">
    <source>
        <dbReference type="Proteomes" id="UP000325315"/>
    </source>
</evidence>
<gene>
    <name evidence="1" type="ORF">EPI10_001793</name>
</gene>
<sequence>MGRGQMRRGNGGGRGQRAPSRIAVRFDFGMDWLVEHQVGLDCDSQRVTFKVGDDVEVVMVGQR</sequence>
<organism evidence="1 2">
    <name type="scientific">Gossypium australe</name>
    <dbReference type="NCBI Taxonomy" id="47621"/>
    <lineage>
        <taxon>Eukaryota</taxon>
        <taxon>Viridiplantae</taxon>
        <taxon>Streptophyta</taxon>
        <taxon>Embryophyta</taxon>
        <taxon>Tracheophyta</taxon>
        <taxon>Spermatophyta</taxon>
        <taxon>Magnoliopsida</taxon>
        <taxon>eudicotyledons</taxon>
        <taxon>Gunneridae</taxon>
        <taxon>Pentapetalae</taxon>
        <taxon>rosids</taxon>
        <taxon>malvids</taxon>
        <taxon>Malvales</taxon>
        <taxon>Malvaceae</taxon>
        <taxon>Malvoideae</taxon>
        <taxon>Gossypium</taxon>
    </lineage>
</organism>
<dbReference type="Proteomes" id="UP000325315">
    <property type="component" value="Unassembled WGS sequence"/>
</dbReference>
<keyword evidence="1" id="KW-0695">RNA-directed DNA polymerase</keyword>
<keyword evidence="1" id="KW-0548">Nucleotidyltransferase</keyword>
<accession>A0A5B6VCI2</accession>
<comment type="caution">
    <text evidence="1">The sequence shown here is derived from an EMBL/GenBank/DDBJ whole genome shotgun (WGS) entry which is preliminary data.</text>
</comment>
<proteinExistence type="predicted"/>
<evidence type="ECO:0000313" key="1">
    <source>
        <dbReference type="EMBL" id="KAA3466721.1"/>
    </source>
</evidence>
<dbReference type="EMBL" id="SMMG02000007">
    <property type="protein sequence ID" value="KAA3466721.1"/>
    <property type="molecule type" value="Genomic_DNA"/>
</dbReference>
<name>A0A5B6VCI2_9ROSI</name>